<dbReference type="PANTHER" id="PTHR48041">
    <property type="entry name" value="ABC TRANSPORTER G FAMILY MEMBER 28"/>
    <property type="match status" value="1"/>
</dbReference>
<dbReference type="GO" id="GO:0016887">
    <property type="term" value="F:ATP hydrolysis activity"/>
    <property type="evidence" value="ECO:0007669"/>
    <property type="project" value="InterPro"/>
</dbReference>
<dbReference type="GO" id="GO:0042626">
    <property type="term" value="F:ATPase-coupled transmembrane transporter activity"/>
    <property type="evidence" value="ECO:0007669"/>
    <property type="project" value="TreeGrafter"/>
</dbReference>
<feature type="domain" description="ABC transporter" evidence="6">
    <location>
        <begin position="7"/>
        <end position="37"/>
    </location>
</feature>
<evidence type="ECO:0000256" key="2">
    <source>
        <dbReference type="ARBA" id="ARBA00022448"/>
    </source>
</evidence>
<evidence type="ECO:0000313" key="7">
    <source>
        <dbReference type="EMBL" id="EFJ46771.1"/>
    </source>
</evidence>
<name>D8U0T6_VOLCA</name>
<dbReference type="Proteomes" id="UP000001058">
    <property type="component" value="Unassembled WGS sequence"/>
</dbReference>
<evidence type="ECO:0000256" key="5">
    <source>
        <dbReference type="ARBA" id="ARBA00023136"/>
    </source>
</evidence>
<dbReference type="InterPro" id="IPR003439">
    <property type="entry name" value="ABC_transporter-like_ATP-bd"/>
</dbReference>
<gene>
    <name evidence="7" type="ORF">VOLCADRAFT_48531</name>
</gene>
<evidence type="ECO:0000313" key="8">
    <source>
        <dbReference type="Proteomes" id="UP000001058"/>
    </source>
</evidence>
<dbReference type="PANTHER" id="PTHR48041:SF91">
    <property type="entry name" value="ABC TRANSPORTER G FAMILY MEMBER 28"/>
    <property type="match status" value="1"/>
</dbReference>
<keyword evidence="8" id="KW-1185">Reference proteome</keyword>
<organism evidence="8">
    <name type="scientific">Volvox carteri f. nagariensis</name>
    <dbReference type="NCBI Taxonomy" id="3068"/>
    <lineage>
        <taxon>Eukaryota</taxon>
        <taxon>Viridiplantae</taxon>
        <taxon>Chlorophyta</taxon>
        <taxon>core chlorophytes</taxon>
        <taxon>Chlorophyceae</taxon>
        <taxon>CS clade</taxon>
        <taxon>Chlamydomonadales</taxon>
        <taxon>Volvocaceae</taxon>
        <taxon>Volvox</taxon>
    </lineage>
</organism>
<dbReference type="Pfam" id="PF00005">
    <property type="entry name" value="ABC_tran"/>
    <property type="match status" value="1"/>
</dbReference>
<dbReference type="GO" id="GO:0005524">
    <property type="term" value="F:ATP binding"/>
    <property type="evidence" value="ECO:0007669"/>
    <property type="project" value="InterPro"/>
</dbReference>
<keyword evidence="2" id="KW-0813">Transport</keyword>
<dbReference type="RefSeq" id="XP_002952300.1">
    <property type="nucleotide sequence ID" value="XM_002952254.1"/>
</dbReference>
<dbReference type="SUPFAM" id="SSF52540">
    <property type="entry name" value="P-loop containing nucleoside triphosphate hydrolases"/>
    <property type="match status" value="1"/>
</dbReference>
<dbReference type="GeneID" id="9628477"/>
<dbReference type="Gene3D" id="3.40.50.300">
    <property type="entry name" value="P-loop containing nucleotide triphosphate hydrolases"/>
    <property type="match status" value="1"/>
</dbReference>
<dbReference type="KEGG" id="vcn:VOLCADRAFT_48531"/>
<dbReference type="eggNOG" id="KOG0061">
    <property type="taxonomic scope" value="Eukaryota"/>
</dbReference>
<feature type="non-terminal residue" evidence="7">
    <location>
        <position position="1"/>
    </location>
</feature>
<keyword evidence="5" id="KW-0472">Membrane</keyword>
<dbReference type="InterPro" id="IPR027417">
    <property type="entry name" value="P-loop_NTPase"/>
</dbReference>
<feature type="non-terminal residue" evidence="7">
    <location>
        <position position="103"/>
    </location>
</feature>
<accession>D8U0T6</accession>
<dbReference type="GO" id="GO:0016020">
    <property type="term" value="C:membrane"/>
    <property type="evidence" value="ECO:0007669"/>
    <property type="project" value="UniProtKB-SubCell"/>
</dbReference>
<proteinExistence type="predicted"/>
<dbReference type="EMBL" id="GL378349">
    <property type="protein sequence ID" value="EFJ46771.1"/>
    <property type="molecule type" value="Genomic_DNA"/>
</dbReference>
<evidence type="ECO:0000256" key="4">
    <source>
        <dbReference type="ARBA" id="ARBA00022989"/>
    </source>
</evidence>
<evidence type="ECO:0000256" key="3">
    <source>
        <dbReference type="ARBA" id="ARBA00022692"/>
    </source>
</evidence>
<sequence length="103" mass="11014">IGSPAARGISGGQAKRTNIAIALITNPRVLFLDEPTTGLDSYTANEVMLAVQSLARGGVTVVATVHSPTAFCFSLFDRLLMLVGGRTVYFGPQDHRAIQYFQS</sequence>
<keyword evidence="3" id="KW-0812">Transmembrane</keyword>
<dbReference type="AlphaFoldDB" id="D8U0T6"/>
<dbReference type="InParanoid" id="D8U0T6"/>
<reference evidence="7 8" key="1">
    <citation type="journal article" date="2010" name="Science">
        <title>Genomic analysis of organismal complexity in the multicellular green alga Volvox carteri.</title>
        <authorList>
            <person name="Prochnik S.E."/>
            <person name="Umen J."/>
            <person name="Nedelcu A.M."/>
            <person name="Hallmann A."/>
            <person name="Miller S.M."/>
            <person name="Nishii I."/>
            <person name="Ferris P."/>
            <person name="Kuo A."/>
            <person name="Mitros T."/>
            <person name="Fritz-Laylin L.K."/>
            <person name="Hellsten U."/>
            <person name="Chapman J."/>
            <person name="Simakov O."/>
            <person name="Rensing S.A."/>
            <person name="Terry A."/>
            <person name="Pangilinan J."/>
            <person name="Kapitonov V."/>
            <person name="Jurka J."/>
            <person name="Salamov A."/>
            <person name="Shapiro H."/>
            <person name="Schmutz J."/>
            <person name="Grimwood J."/>
            <person name="Lindquist E."/>
            <person name="Lucas S."/>
            <person name="Grigoriev I.V."/>
            <person name="Schmitt R."/>
            <person name="Kirk D."/>
            <person name="Rokhsar D.S."/>
        </authorList>
    </citation>
    <scope>NUCLEOTIDE SEQUENCE [LARGE SCALE GENOMIC DNA]</scope>
    <source>
        <strain evidence="8">f. Nagariensis / Eve</strain>
    </source>
</reference>
<evidence type="ECO:0000256" key="1">
    <source>
        <dbReference type="ARBA" id="ARBA00004141"/>
    </source>
</evidence>
<protein>
    <recommendedName>
        <fullName evidence="6">ABC transporter domain-containing protein</fullName>
    </recommendedName>
</protein>
<dbReference type="OrthoDB" id="66620at2759"/>
<comment type="subcellular location">
    <subcellularLocation>
        <location evidence="1">Membrane</location>
        <topology evidence="1">Multi-pass membrane protein</topology>
    </subcellularLocation>
</comment>
<evidence type="ECO:0000259" key="6">
    <source>
        <dbReference type="Pfam" id="PF00005"/>
    </source>
</evidence>
<keyword evidence="4" id="KW-1133">Transmembrane helix</keyword>
<dbReference type="InterPro" id="IPR050352">
    <property type="entry name" value="ABCG_transporters"/>
</dbReference>